<sequence length="71" mass="7890">MNTNKDNVNHGVSRQLRGKDNERLCSTTPVNNGYTAAILDKQDEYPDSKVPIPSLDSVIEAKDWVDNGSRT</sequence>
<reference evidence="2" key="1">
    <citation type="submission" date="2019-08" db="EMBL/GenBank/DDBJ databases">
        <authorList>
            <person name="Kucharzyk K."/>
            <person name="Murdoch R.W."/>
            <person name="Higgins S."/>
            <person name="Loffler F."/>
        </authorList>
    </citation>
    <scope>NUCLEOTIDE SEQUENCE</scope>
</reference>
<name>A0A644Z5L9_9ZZZZ</name>
<comment type="caution">
    <text evidence="2">The sequence shown here is derived from an EMBL/GenBank/DDBJ whole genome shotgun (WGS) entry which is preliminary data.</text>
</comment>
<dbReference type="Pfam" id="PF12655">
    <property type="entry name" value="CDIF630_02480-like"/>
    <property type="match status" value="1"/>
</dbReference>
<organism evidence="2">
    <name type="scientific">bioreactor metagenome</name>
    <dbReference type="NCBI Taxonomy" id="1076179"/>
    <lineage>
        <taxon>unclassified sequences</taxon>
        <taxon>metagenomes</taxon>
        <taxon>ecological metagenomes</taxon>
    </lineage>
</organism>
<evidence type="ECO:0000256" key="1">
    <source>
        <dbReference type="SAM" id="MobiDB-lite"/>
    </source>
</evidence>
<dbReference type="EMBL" id="VSSQ01007516">
    <property type="protein sequence ID" value="MPM36156.1"/>
    <property type="molecule type" value="Genomic_DNA"/>
</dbReference>
<accession>A0A644Z5L9</accession>
<dbReference type="InterPro" id="IPR024209">
    <property type="entry name" value="CDIF630_02480-like"/>
</dbReference>
<protein>
    <recommendedName>
        <fullName evidence="3">DUF3787 domain-containing protein</fullName>
    </recommendedName>
</protein>
<evidence type="ECO:0008006" key="3">
    <source>
        <dbReference type="Google" id="ProtNLM"/>
    </source>
</evidence>
<feature type="region of interest" description="Disordered" evidence="1">
    <location>
        <begin position="1"/>
        <end position="30"/>
    </location>
</feature>
<dbReference type="AlphaFoldDB" id="A0A644Z5L9"/>
<feature type="compositionally biased region" description="Polar residues" evidence="1">
    <location>
        <begin position="1"/>
        <end position="12"/>
    </location>
</feature>
<proteinExistence type="predicted"/>
<gene>
    <name evidence="2" type="ORF">SDC9_82751</name>
</gene>
<evidence type="ECO:0000313" key="2">
    <source>
        <dbReference type="EMBL" id="MPM36156.1"/>
    </source>
</evidence>